<feature type="compositionally biased region" description="Low complexity" evidence="1">
    <location>
        <begin position="331"/>
        <end position="349"/>
    </location>
</feature>
<reference evidence="3 4" key="1">
    <citation type="submission" date="2019-12" db="EMBL/GenBank/DDBJ databases">
        <authorList>
            <person name="Floudas D."/>
            <person name="Bentzer J."/>
            <person name="Ahren D."/>
            <person name="Johansson T."/>
            <person name="Persson P."/>
            <person name="Tunlid A."/>
        </authorList>
    </citation>
    <scope>NUCLEOTIDE SEQUENCE [LARGE SCALE GENOMIC DNA]</scope>
    <source>
        <strain evidence="3 4">CBS 102.39</strain>
    </source>
</reference>
<comment type="caution">
    <text evidence="3">The sequence shown here is derived from an EMBL/GenBank/DDBJ whole genome shotgun (WGS) entry which is preliminary data.</text>
</comment>
<feature type="compositionally biased region" description="Acidic residues" evidence="1">
    <location>
        <begin position="1144"/>
        <end position="1165"/>
    </location>
</feature>
<feature type="compositionally biased region" description="Basic residues" evidence="1">
    <location>
        <begin position="14"/>
        <end position="25"/>
    </location>
</feature>
<dbReference type="InterPro" id="IPR029332">
    <property type="entry name" value="PEHE_dom"/>
</dbReference>
<gene>
    <name evidence="3" type="ORF">D9613_004230</name>
</gene>
<feature type="compositionally biased region" description="Polar residues" evidence="1">
    <location>
        <begin position="722"/>
        <end position="746"/>
    </location>
</feature>
<feature type="region of interest" description="Disordered" evidence="1">
    <location>
        <begin position="491"/>
        <end position="1029"/>
    </location>
</feature>
<accession>A0A8H4QJC8</accession>
<protein>
    <recommendedName>
        <fullName evidence="2">PEHE domain-containing protein</fullName>
    </recommendedName>
</protein>
<feature type="compositionally biased region" description="Basic residues" evidence="1">
    <location>
        <begin position="760"/>
        <end position="772"/>
    </location>
</feature>
<proteinExistence type="predicted"/>
<evidence type="ECO:0000259" key="2">
    <source>
        <dbReference type="SMART" id="SM01300"/>
    </source>
</evidence>
<feature type="compositionally biased region" description="Polar residues" evidence="1">
    <location>
        <begin position="1"/>
        <end position="11"/>
    </location>
</feature>
<feature type="compositionally biased region" description="Polar residues" evidence="1">
    <location>
        <begin position="998"/>
        <end position="1010"/>
    </location>
</feature>
<feature type="region of interest" description="Disordered" evidence="1">
    <location>
        <begin position="112"/>
        <end position="131"/>
    </location>
</feature>
<feature type="domain" description="PEHE" evidence="2">
    <location>
        <begin position="105"/>
        <end position="245"/>
    </location>
</feature>
<dbReference type="EMBL" id="JAACJL010000057">
    <property type="protein sequence ID" value="KAF4612227.1"/>
    <property type="molecule type" value="Genomic_DNA"/>
</dbReference>
<feature type="compositionally biased region" description="Basic residues" evidence="1">
    <location>
        <begin position="907"/>
        <end position="917"/>
    </location>
</feature>
<feature type="compositionally biased region" description="Polar residues" evidence="1">
    <location>
        <begin position="1172"/>
        <end position="1185"/>
    </location>
</feature>
<feature type="compositionally biased region" description="Polar residues" evidence="1">
    <location>
        <begin position="700"/>
        <end position="711"/>
    </location>
</feature>
<sequence>MEQGSSSTVSASGRMKRVLPARTRRGGPGVGSCDADILILETSKRQYETEPLISLDTRFLLTTNSEDALNTPESNEAGIRLNTVANERYFSRPEVLKAFREQQIIQTPDFESIGESSTVGGRMRPRGAEDEAAETSDAAYEKRHRKFETLEKRQRLREKEKLRHEHYKLKERIEQLRVMDSSAFMAAPASYFTPAPPQATAELDELVASQSQYALLNGGLTHAEGERRRKEMLDAAYRLEKRYAYLLPPDRVRKVVEHPVEPQSKAQPDAREEEDSDSERIAAAAGLSRREPDTSKGRLSARPSISATPTATPGTSKKKVRGIGPPRHSTSRLSKSSVSTPSSAAPPRSISPLIDIEMQSPEPAHTAFPTPSPMPLPQTPRFIIMGNRAEPSSRMEDVIMRNEENQRPVISHIPSPNMPAPQPQTYFQPTIQPFVLPPVEPIAEPARERAPESPMQELVHERVVEPAVQPIEPEQLFEPVVEPVVGPVGGPLVDYASDSGPEPFEQPEPVIKPVAQEPTFEPTPEASSHSVGPSMSNTEGTAVIVNEPEPPSSYQGEPQEAALAGPSTDVAEQVSEAAGQGRKKGGKKRKHRPQDALARHRALKAAARAAEAEEAEEAAQVEEAVQAGQDADIAQFSGAVETPQAVQDADNAQFSEVPETPQSAEAPEIPQPAQSARVAEAVPLVEPIQTTEAAEATETIPFNQTSPSQLQFIEENFGAQFAQPSHATQPSQDVQPSEATQSTQFTEVHPEPLEQPVPVVKKKRNRPGRPPKVRPVETPAVSETSMATGVLRTDAAMVVDSQTSEPATTSVAGGQEPGPSVVEPTLSVASKPKRTYKRRKVVVDAQPSKAATTLAAGDQEEPSVAEPAEPVRVKRSYKRRNVVVDAEATEPASTSAVDDQEEPTQPARKKRPYNRRKVAVDAQASEPVTEETLNDAEPAPSIPQKRPYRRRNVVVDETPEPATTSAAVDQEHPESLSVAEPAQSISGKRPYKRRKMTTESLAGTPSAQPETVTTTKKRGGPRKKGQVSYSYLSSTTGKLEKTTSTLIMIASRQANQEQGREEHKLKRDPWAIRLPKLEDYTAEYVIPEYIYDYAEEHADNEAGDASQPVAGPSRAEQHDQEEDNQDEEQAMEVDIEHHEVNVVDPDEDPEEADDRPDIESEDEPMQDMPQMDNYSNVHSPDSSVSGAGDNPENTHDPDADETEETQLDSIQDDIPVYDDSHFRIKPRILSRPIDDDEELLEW</sequence>
<feature type="compositionally biased region" description="Acidic residues" evidence="1">
    <location>
        <begin position="1119"/>
        <end position="1133"/>
    </location>
</feature>
<feature type="compositionally biased region" description="Polar residues" evidence="1">
    <location>
        <begin position="525"/>
        <end position="540"/>
    </location>
</feature>
<dbReference type="GO" id="GO:0000123">
    <property type="term" value="C:histone acetyltransferase complex"/>
    <property type="evidence" value="ECO:0007669"/>
    <property type="project" value="UniProtKB-ARBA"/>
</dbReference>
<feature type="compositionally biased region" description="Basic residues" evidence="1">
    <location>
        <begin position="581"/>
        <end position="592"/>
    </location>
</feature>
<feature type="compositionally biased region" description="Polar residues" evidence="1">
    <location>
        <begin position="303"/>
        <end position="315"/>
    </location>
</feature>
<feature type="compositionally biased region" description="Basic residues" evidence="1">
    <location>
        <begin position="1015"/>
        <end position="1025"/>
    </location>
</feature>
<feature type="region of interest" description="Disordered" evidence="1">
    <location>
        <begin position="1"/>
        <end position="27"/>
    </location>
</feature>
<name>A0A8H4QJC8_9AGAR</name>
<evidence type="ECO:0000313" key="3">
    <source>
        <dbReference type="EMBL" id="KAF4612227.1"/>
    </source>
</evidence>
<dbReference type="AlphaFoldDB" id="A0A8H4QJC8"/>
<feature type="region of interest" description="Disordered" evidence="1">
    <location>
        <begin position="1096"/>
        <end position="1242"/>
    </location>
</feature>
<evidence type="ECO:0000256" key="1">
    <source>
        <dbReference type="SAM" id="MobiDB-lite"/>
    </source>
</evidence>
<feature type="compositionally biased region" description="Basic residues" evidence="1">
    <location>
        <begin position="831"/>
        <end position="840"/>
    </location>
</feature>
<feature type="compositionally biased region" description="Low complexity" evidence="1">
    <location>
        <begin position="690"/>
        <end position="699"/>
    </location>
</feature>
<dbReference type="SMART" id="SM01300">
    <property type="entry name" value="PEHE"/>
    <property type="match status" value="1"/>
</dbReference>
<feature type="compositionally biased region" description="Polar residues" evidence="1">
    <location>
        <begin position="800"/>
        <end position="812"/>
    </location>
</feature>
<keyword evidence="4" id="KW-1185">Reference proteome</keyword>
<organism evidence="3 4">
    <name type="scientific">Agrocybe pediades</name>
    <dbReference type="NCBI Taxonomy" id="84607"/>
    <lineage>
        <taxon>Eukaryota</taxon>
        <taxon>Fungi</taxon>
        <taxon>Dikarya</taxon>
        <taxon>Basidiomycota</taxon>
        <taxon>Agaricomycotina</taxon>
        <taxon>Agaricomycetes</taxon>
        <taxon>Agaricomycetidae</taxon>
        <taxon>Agaricales</taxon>
        <taxon>Agaricineae</taxon>
        <taxon>Strophariaceae</taxon>
        <taxon>Agrocybe</taxon>
    </lineage>
</organism>
<evidence type="ECO:0000313" key="4">
    <source>
        <dbReference type="Proteomes" id="UP000521872"/>
    </source>
</evidence>
<dbReference type="Proteomes" id="UP000521872">
    <property type="component" value="Unassembled WGS sequence"/>
</dbReference>
<feature type="region of interest" description="Disordered" evidence="1">
    <location>
        <begin position="258"/>
        <end position="349"/>
    </location>
</feature>